<accession>A0A1C7MN67</accession>
<proteinExistence type="predicted"/>
<feature type="region of interest" description="Disordered" evidence="1">
    <location>
        <begin position="124"/>
        <end position="144"/>
    </location>
</feature>
<dbReference type="AlphaFoldDB" id="A0A1C7MN67"/>
<evidence type="ECO:0000313" key="3">
    <source>
        <dbReference type="Proteomes" id="UP000092993"/>
    </source>
</evidence>
<comment type="caution">
    <text evidence="2">The sequence shown here is derived from an EMBL/GenBank/DDBJ whole genome shotgun (WGS) entry which is preliminary data.</text>
</comment>
<evidence type="ECO:0000256" key="1">
    <source>
        <dbReference type="SAM" id="MobiDB-lite"/>
    </source>
</evidence>
<reference evidence="2 3" key="1">
    <citation type="submission" date="2016-03" db="EMBL/GenBank/DDBJ databases">
        <title>Whole genome sequencing of Grifola frondosa 9006-11.</title>
        <authorList>
            <person name="Min B."/>
            <person name="Park H."/>
            <person name="Kim J.-G."/>
            <person name="Cho H."/>
            <person name="Oh Y.-L."/>
            <person name="Kong W.-S."/>
            <person name="Choi I.-G."/>
        </authorList>
    </citation>
    <scope>NUCLEOTIDE SEQUENCE [LARGE SCALE GENOMIC DNA]</scope>
    <source>
        <strain evidence="2 3">9006-11</strain>
    </source>
</reference>
<keyword evidence="3" id="KW-1185">Reference proteome</keyword>
<dbReference type="Proteomes" id="UP000092993">
    <property type="component" value="Unassembled WGS sequence"/>
</dbReference>
<feature type="compositionally biased region" description="Basic and acidic residues" evidence="1">
    <location>
        <begin position="132"/>
        <end position="144"/>
    </location>
</feature>
<evidence type="ECO:0000313" key="2">
    <source>
        <dbReference type="EMBL" id="OBZ78107.1"/>
    </source>
</evidence>
<protein>
    <submittedName>
        <fullName evidence="2">Uncharacterized protein</fullName>
    </submittedName>
</protein>
<dbReference type="EMBL" id="LUGG01000002">
    <property type="protein sequence ID" value="OBZ78107.1"/>
    <property type="molecule type" value="Genomic_DNA"/>
</dbReference>
<gene>
    <name evidence="2" type="ORF">A0H81_01735</name>
</gene>
<sequence>MILPPPGMENWRHGLVTPTRARTCEDGSPVGLTRLAAYPDALPVVFSMRAQACPWKIVVMLKVLFRELYRSNHIDKLFFRRVMTHHPTSWPHCVTVHPPPEVLVVQNMRIIDIAIIVTGTENGTSGNPVNRTMDDRESEALSEHENAPWPSILVDGTAGWQNPSPSAAFSLCCTATDRDAGFVPRKGAS</sequence>
<organism evidence="2 3">
    <name type="scientific">Grifola frondosa</name>
    <name type="common">Maitake</name>
    <name type="synonym">Polyporus frondosus</name>
    <dbReference type="NCBI Taxonomy" id="5627"/>
    <lineage>
        <taxon>Eukaryota</taxon>
        <taxon>Fungi</taxon>
        <taxon>Dikarya</taxon>
        <taxon>Basidiomycota</taxon>
        <taxon>Agaricomycotina</taxon>
        <taxon>Agaricomycetes</taxon>
        <taxon>Polyporales</taxon>
        <taxon>Grifolaceae</taxon>
        <taxon>Grifola</taxon>
    </lineage>
</organism>
<name>A0A1C7MN67_GRIFR</name>